<feature type="domain" description="Ig-like" evidence="5">
    <location>
        <begin position="18"/>
        <end position="79"/>
    </location>
</feature>
<evidence type="ECO:0000259" key="5">
    <source>
        <dbReference type="PROSITE" id="PS50835"/>
    </source>
</evidence>
<dbReference type="SMART" id="SM00409">
    <property type="entry name" value="IG"/>
    <property type="match status" value="3"/>
</dbReference>
<dbReference type="InterPro" id="IPR013783">
    <property type="entry name" value="Ig-like_fold"/>
</dbReference>
<evidence type="ECO:0000313" key="6">
    <source>
        <dbReference type="EMBL" id="CAD6994121.1"/>
    </source>
</evidence>
<dbReference type="Pfam" id="PF07679">
    <property type="entry name" value="I-set"/>
    <property type="match status" value="1"/>
</dbReference>
<dbReference type="PROSITE" id="PS50835">
    <property type="entry name" value="IG_LIKE"/>
    <property type="match status" value="3"/>
</dbReference>
<dbReference type="InterPro" id="IPR051170">
    <property type="entry name" value="Neural/epithelial_adhesion"/>
</dbReference>
<keyword evidence="1" id="KW-0732">Signal</keyword>
<evidence type="ECO:0000256" key="2">
    <source>
        <dbReference type="ARBA" id="ARBA00022737"/>
    </source>
</evidence>
<dbReference type="InterPro" id="IPR013098">
    <property type="entry name" value="Ig_I-set"/>
</dbReference>
<evidence type="ECO:0000256" key="4">
    <source>
        <dbReference type="ARBA" id="ARBA00023319"/>
    </source>
</evidence>
<comment type="caution">
    <text evidence="6">The sequence shown here is derived from an EMBL/GenBank/DDBJ whole genome shotgun (WGS) entry which is preliminary data.</text>
</comment>
<accession>A0A811U5U3</accession>
<dbReference type="PANTHER" id="PTHR12231">
    <property type="entry name" value="CTX-RELATED TYPE I TRANSMEMBRANE PROTEIN"/>
    <property type="match status" value="1"/>
</dbReference>
<dbReference type="Proteomes" id="UP000606786">
    <property type="component" value="Unassembled WGS sequence"/>
</dbReference>
<sequence length="515" mass="56923">MAIIAELLAVHSIMRKVMDWKSSHTSKCKKEIDTNQGRYVLTANGDLTIVQVRQTDSGSYVCVASNGLGDPVRREVQLAVTEPKEIPAYVYGDKNATQIVVLNQPAQIRCPAGGHPAPHVSWWRQRKRLGLVSDRFELTRDYSLMFRSIKLTDLGPYTCEVWNGLGRPTSIKVVLKAVGPARASNNAEAPYLQYIIDPARARATVAPQAPYRPQRPAQPPPPVIIVVPRRSQLISAQAILALDARNSYTPGSAIAMKCSVQGYPAPTVTWTKNSIPLLANERIQITAEPHTLVIQNVTTEDTGMYGCTARNSVSYNTSEERVTIESTIPIHPDCIDNPYFANCKLIVDGQRKMPIMEDSGIDSEDKQSNIFEEPAVAELASIATPTNTMNDEVFDASANSHMADLEVVFRGSSGPVIDGAVTENGEKLINNKLHRAASLEAGESEDESRAISKQPAPNTCRILQRKLELKVERAKRNFSQYQQQEQVCTIKSCTQLFCMNVGDLLIFLHFFYCPP</sequence>
<proteinExistence type="predicted"/>
<organism evidence="6 7">
    <name type="scientific">Ceratitis capitata</name>
    <name type="common">Mediterranean fruit fly</name>
    <name type="synonym">Tephritis capitata</name>
    <dbReference type="NCBI Taxonomy" id="7213"/>
    <lineage>
        <taxon>Eukaryota</taxon>
        <taxon>Metazoa</taxon>
        <taxon>Ecdysozoa</taxon>
        <taxon>Arthropoda</taxon>
        <taxon>Hexapoda</taxon>
        <taxon>Insecta</taxon>
        <taxon>Pterygota</taxon>
        <taxon>Neoptera</taxon>
        <taxon>Endopterygota</taxon>
        <taxon>Diptera</taxon>
        <taxon>Brachycera</taxon>
        <taxon>Muscomorpha</taxon>
        <taxon>Tephritoidea</taxon>
        <taxon>Tephritidae</taxon>
        <taxon>Ceratitis</taxon>
        <taxon>Ceratitis</taxon>
    </lineage>
</organism>
<dbReference type="Gene3D" id="2.60.40.10">
    <property type="entry name" value="Immunoglobulins"/>
    <property type="match status" value="3"/>
</dbReference>
<keyword evidence="2" id="KW-0677">Repeat</keyword>
<gene>
    <name evidence="6" type="ORF">CCAP1982_LOCUS2887</name>
</gene>
<evidence type="ECO:0000256" key="3">
    <source>
        <dbReference type="ARBA" id="ARBA00023157"/>
    </source>
</evidence>
<dbReference type="InterPro" id="IPR007110">
    <property type="entry name" value="Ig-like_dom"/>
</dbReference>
<evidence type="ECO:0000313" key="7">
    <source>
        <dbReference type="Proteomes" id="UP000606786"/>
    </source>
</evidence>
<dbReference type="AlphaFoldDB" id="A0A811U5U3"/>
<dbReference type="InterPro" id="IPR003599">
    <property type="entry name" value="Ig_sub"/>
</dbReference>
<dbReference type="OrthoDB" id="6119141at2759"/>
<name>A0A811U5U3_CERCA</name>
<dbReference type="EMBL" id="CAJHJT010000001">
    <property type="protein sequence ID" value="CAD6994121.1"/>
    <property type="molecule type" value="Genomic_DNA"/>
</dbReference>
<dbReference type="SUPFAM" id="SSF48726">
    <property type="entry name" value="Immunoglobulin"/>
    <property type="match status" value="3"/>
</dbReference>
<reference evidence="6" key="1">
    <citation type="submission" date="2020-11" db="EMBL/GenBank/DDBJ databases">
        <authorList>
            <person name="Whitehead M."/>
        </authorList>
    </citation>
    <scope>NUCLEOTIDE SEQUENCE</scope>
    <source>
        <strain evidence="6">EGII</strain>
    </source>
</reference>
<dbReference type="InterPro" id="IPR003598">
    <property type="entry name" value="Ig_sub2"/>
</dbReference>
<keyword evidence="4" id="KW-0393">Immunoglobulin domain</keyword>
<dbReference type="PANTHER" id="PTHR12231:SF253">
    <property type="entry name" value="DPR-INTERACTING PROTEIN ETA, ISOFORM B-RELATED"/>
    <property type="match status" value="1"/>
</dbReference>
<dbReference type="Pfam" id="PF13927">
    <property type="entry name" value="Ig_3"/>
    <property type="match status" value="1"/>
</dbReference>
<protein>
    <submittedName>
        <fullName evidence="6">(Mediterranean fruit fly) hypothetical protein</fullName>
    </submittedName>
</protein>
<feature type="domain" description="Ig-like" evidence="5">
    <location>
        <begin position="222"/>
        <end position="323"/>
    </location>
</feature>
<feature type="domain" description="Ig-like" evidence="5">
    <location>
        <begin position="83"/>
        <end position="172"/>
    </location>
</feature>
<keyword evidence="7" id="KW-1185">Reference proteome</keyword>
<dbReference type="InterPro" id="IPR036179">
    <property type="entry name" value="Ig-like_dom_sf"/>
</dbReference>
<evidence type="ECO:0000256" key="1">
    <source>
        <dbReference type="ARBA" id="ARBA00022729"/>
    </source>
</evidence>
<keyword evidence="3" id="KW-1015">Disulfide bond</keyword>
<dbReference type="FunFam" id="2.60.40.10:FF:000032">
    <property type="entry name" value="palladin isoform X1"/>
    <property type="match status" value="1"/>
</dbReference>
<dbReference type="SMART" id="SM00408">
    <property type="entry name" value="IGc2"/>
    <property type="match status" value="2"/>
</dbReference>